<evidence type="ECO:0000256" key="1">
    <source>
        <dbReference type="SAM" id="MobiDB-lite"/>
    </source>
</evidence>
<name>A0A0F9X4C6_TRIHA</name>
<evidence type="ECO:0000313" key="2">
    <source>
        <dbReference type="EMBL" id="KKO99484.1"/>
    </source>
</evidence>
<organism evidence="2 3">
    <name type="scientific">Trichoderma harzianum</name>
    <name type="common">Hypocrea lixii</name>
    <dbReference type="NCBI Taxonomy" id="5544"/>
    <lineage>
        <taxon>Eukaryota</taxon>
        <taxon>Fungi</taxon>
        <taxon>Dikarya</taxon>
        <taxon>Ascomycota</taxon>
        <taxon>Pezizomycotina</taxon>
        <taxon>Sordariomycetes</taxon>
        <taxon>Hypocreomycetidae</taxon>
        <taxon>Hypocreales</taxon>
        <taxon>Hypocreaceae</taxon>
        <taxon>Trichoderma</taxon>
    </lineage>
</organism>
<dbReference type="AlphaFoldDB" id="A0A0F9X4C6"/>
<dbReference type="Proteomes" id="UP000034112">
    <property type="component" value="Unassembled WGS sequence"/>
</dbReference>
<dbReference type="OrthoDB" id="4897830at2759"/>
<comment type="caution">
    <text evidence="2">The sequence shown here is derived from an EMBL/GenBank/DDBJ whole genome shotgun (WGS) entry which is preliminary data.</text>
</comment>
<sequence length="162" mass="18987">MSTSTSSEALGKEAEIFDRLFQLDEEDIGWIKRRINRHIAACKRYASERPPRWREALREANEASTIAFAEGMTGIDSKINFYIAYCYKGMGMWREAYQFYMNSTVDNQDIYWLQGLQSLSRQKMEAMELRRNYGPFVASRQSKERFISTQPGQRNDSHERAT</sequence>
<evidence type="ECO:0000313" key="3">
    <source>
        <dbReference type="Proteomes" id="UP000034112"/>
    </source>
</evidence>
<proteinExistence type="predicted"/>
<reference evidence="3" key="1">
    <citation type="journal article" date="2015" name="Genome Announc.">
        <title>Draft whole-genome sequence of the biocontrol agent Trichoderma harzianum T6776.</title>
        <authorList>
            <person name="Baroncelli R."/>
            <person name="Piaggeschi G."/>
            <person name="Fiorini L."/>
            <person name="Bertolini E."/>
            <person name="Zapparata A."/>
            <person name="Pe M.E."/>
            <person name="Sarrocco S."/>
            <person name="Vannacci G."/>
        </authorList>
    </citation>
    <scope>NUCLEOTIDE SEQUENCE [LARGE SCALE GENOMIC DNA]</scope>
    <source>
        <strain evidence="3">T6776</strain>
    </source>
</reference>
<feature type="region of interest" description="Disordered" evidence="1">
    <location>
        <begin position="141"/>
        <end position="162"/>
    </location>
</feature>
<dbReference type="OMA" id="FYMASTV"/>
<gene>
    <name evidence="2" type="ORF">THAR02_08423</name>
</gene>
<protein>
    <submittedName>
        <fullName evidence="2">Uncharacterized protein</fullName>
    </submittedName>
</protein>
<dbReference type="EMBL" id="JOKZ01000323">
    <property type="protein sequence ID" value="KKO99484.1"/>
    <property type="molecule type" value="Genomic_DNA"/>
</dbReference>
<accession>A0A0F9X4C6</accession>